<dbReference type="InterPro" id="IPR001645">
    <property type="entry name" value="Folylpolyglutamate_synth"/>
</dbReference>
<dbReference type="GO" id="GO:0005524">
    <property type="term" value="F:ATP binding"/>
    <property type="evidence" value="ECO:0007669"/>
    <property type="project" value="UniProtKB-KW"/>
</dbReference>
<dbReference type="SUPFAM" id="SSF53244">
    <property type="entry name" value="MurD-like peptide ligases, peptide-binding domain"/>
    <property type="match status" value="1"/>
</dbReference>
<dbReference type="Pfam" id="PF08245">
    <property type="entry name" value="Mur_ligase_M"/>
    <property type="match status" value="1"/>
</dbReference>
<sequence>MMSDLSEQIPAMLYGQGDRLAPLRQVIQALGNPDQKVKIVHLAGTNGKGSTSTMIAQLLRSHGMRVGLFTSPHLYSERESVQVDGQLIDASTFQVLLNKISQVESGLNLPDEQRLSQFELTFVVALCYFAQEACDWVVLECGLGGELDATNAIGRSEYSIFTKIGLDHVNLLGDTIEEIAQTKAGIMRPNQTVIIAPNQQPEVVKALIERADEFDNSWIYLAKPLTKLQEGSTYQVALPNVEPFKMQLGLRGNFQAENLTTAMLFYQAWLTAQGYVLDPDHLKTVLKEISLPGRYERVSSEPTIILDACHNLDAVAATVETLQREFKGQRLHVICGFLKDKDVTAMVHLLDQLDADFILTQPDFPERTLPVDELAKIFKAEGIEAPTFTDPREAVTDALDRQHDPIIILGSFHLIKCVRRMWRDEY</sequence>
<evidence type="ECO:0000256" key="4">
    <source>
        <dbReference type="ARBA" id="ARBA00022723"/>
    </source>
</evidence>
<dbReference type="PANTHER" id="PTHR11136">
    <property type="entry name" value="FOLYLPOLYGLUTAMATE SYNTHASE-RELATED"/>
    <property type="match status" value="1"/>
</dbReference>
<evidence type="ECO:0000256" key="9">
    <source>
        <dbReference type="ARBA" id="ARBA00047493"/>
    </source>
</evidence>
<evidence type="ECO:0000256" key="2">
    <source>
        <dbReference type="ARBA" id="ARBA00013025"/>
    </source>
</evidence>
<comment type="catalytic activity">
    <reaction evidence="9">
        <text>(6S)-5,6,7,8-tetrahydrofolyl-(gamma-L-Glu)(n) + L-glutamate + ATP = (6S)-5,6,7,8-tetrahydrofolyl-(gamma-L-Glu)(n+1) + ADP + phosphate + H(+)</text>
        <dbReference type="Rhea" id="RHEA:10580"/>
        <dbReference type="Rhea" id="RHEA-COMP:14738"/>
        <dbReference type="Rhea" id="RHEA-COMP:14740"/>
        <dbReference type="ChEBI" id="CHEBI:15378"/>
        <dbReference type="ChEBI" id="CHEBI:29985"/>
        <dbReference type="ChEBI" id="CHEBI:30616"/>
        <dbReference type="ChEBI" id="CHEBI:43474"/>
        <dbReference type="ChEBI" id="CHEBI:141005"/>
        <dbReference type="ChEBI" id="CHEBI:456216"/>
        <dbReference type="EC" id="6.3.2.17"/>
    </reaction>
</comment>
<dbReference type="AlphaFoldDB" id="A0A2I1K466"/>
<dbReference type="Gene3D" id="3.40.1190.10">
    <property type="entry name" value="Mur-like, catalytic domain"/>
    <property type="match status" value="1"/>
</dbReference>
<evidence type="ECO:0000313" key="13">
    <source>
        <dbReference type="EMBL" id="PKY90438.1"/>
    </source>
</evidence>
<keyword evidence="4" id="KW-0479">Metal-binding</keyword>
<dbReference type="Proteomes" id="UP000234384">
    <property type="component" value="Unassembled WGS sequence"/>
</dbReference>
<comment type="caution">
    <text evidence="13">The sequence shown here is derived from an EMBL/GenBank/DDBJ whole genome shotgun (WGS) entry which is preliminary data.</text>
</comment>
<dbReference type="PROSITE" id="PS01011">
    <property type="entry name" value="FOLYLPOLYGLU_SYNT_1"/>
    <property type="match status" value="1"/>
</dbReference>
<accession>A0A2I1K466</accession>
<keyword evidence="5 10" id="KW-0547">Nucleotide-binding</keyword>
<evidence type="ECO:0000259" key="11">
    <source>
        <dbReference type="Pfam" id="PF02875"/>
    </source>
</evidence>
<evidence type="ECO:0000256" key="5">
    <source>
        <dbReference type="ARBA" id="ARBA00022741"/>
    </source>
</evidence>
<dbReference type="EMBL" id="PKHE01000003">
    <property type="protein sequence ID" value="PKY90438.1"/>
    <property type="molecule type" value="Genomic_DNA"/>
</dbReference>
<dbReference type="NCBIfam" id="TIGR01499">
    <property type="entry name" value="folC"/>
    <property type="match status" value="1"/>
</dbReference>
<name>A0A2I1K466_9LACT</name>
<dbReference type="InterPro" id="IPR036565">
    <property type="entry name" value="Mur-like_cat_sf"/>
</dbReference>
<dbReference type="Pfam" id="PF02875">
    <property type="entry name" value="Mur_ligase_C"/>
    <property type="match status" value="1"/>
</dbReference>
<gene>
    <name evidence="13" type="ORF">CYJ57_02080</name>
</gene>
<dbReference type="Gene3D" id="3.90.190.20">
    <property type="entry name" value="Mur ligase, C-terminal domain"/>
    <property type="match status" value="1"/>
</dbReference>
<evidence type="ECO:0000256" key="8">
    <source>
        <dbReference type="ARBA" id="ARBA00030592"/>
    </source>
</evidence>
<evidence type="ECO:0000256" key="3">
    <source>
        <dbReference type="ARBA" id="ARBA00022598"/>
    </source>
</evidence>
<organism evidence="13 14">
    <name type="scientific">Falseniella ignava</name>
    <dbReference type="NCBI Taxonomy" id="137730"/>
    <lineage>
        <taxon>Bacteria</taxon>
        <taxon>Bacillati</taxon>
        <taxon>Bacillota</taxon>
        <taxon>Bacilli</taxon>
        <taxon>Lactobacillales</taxon>
        <taxon>Aerococcaceae</taxon>
        <taxon>Falseniella</taxon>
    </lineage>
</organism>
<evidence type="ECO:0000256" key="6">
    <source>
        <dbReference type="ARBA" id="ARBA00022840"/>
    </source>
</evidence>
<keyword evidence="3 10" id="KW-0436">Ligase</keyword>
<dbReference type="EC" id="6.3.2.17" evidence="2"/>
<comment type="similarity">
    <text evidence="1 10">Belongs to the folylpolyglutamate synthase family.</text>
</comment>
<dbReference type="InterPro" id="IPR036615">
    <property type="entry name" value="Mur_ligase_C_dom_sf"/>
</dbReference>
<evidence type="ECO:0000256" key="1">
    <source>
        <dbReference type="ARBA" id="ARBA00008276"/>
    </source>
</evidence>
<protein>
    <recommendedName>
        <fullName evidence="2">tetrahydrofolate synthase</fullName>
        <ecNumber evidence="2">6.3.2.17</ecNumber>
    </recommendedName>
    <alternativeName>
        <fullName evidence="8">Tetrahydrofolylpolyglutamate synthase</fullName>
    </alternativeName>
</protein>
<dbReference type="OrthoDB" id="9809356at2"/>
<evidence type="ECO:0000256" key="7">
    <source>
        <dbReference type="ARBA" id="ARBA00022842"/>
    </source>
</evidence>
<dbReference type="PANTHER" id="PTHR11136:SF0">
    <property type="entry name" value="DIHYDROFOLATE SYNTHETASE-RELATED"/>
    <property type="match status" value="1"/>
</dbReference>
<proteinExistence type="inferred from homology"/>
<dbReference type="SUPFAM" id="SSF53623">
    <property type="entry name" value="MurD-like peptide ligases, catalytic domain"/>
    <property type="match status" value="1"/>
</dbReference>
<dbReference type="InterPro" id="IPR018109">
    <property type="entry name" value="Folylpolyglutamate_synth_CS"/>
</dbReference>
<feature type="domain" description="Mur ligase central" evidence="12">
    <location>
        <begin position="43"/>
        <end position="264"/>
    </location>
</feature>
<evidence type="ECO:0000256" key="10">
    <source>
        <dbReference type="PIRNR" id="PIRNR001563"/>
    </source>
</evidence>
<dbReference type="GO" id="GO:0004326">
    <property type="term" value="F:tetrahydrofolylpolyglutamate synthase activity"/>
    <property type="evidence" value="ECO:0007669"/>
    <property type="project" value="UniProtKB-EC"/>
</dbReference>
<reference evidence="13 14" key="1">
    <citation type="submission" date="2017-12" db="EMBL/GenBank/DDBJ databases">
        <title>Phylogenetic diversity of female urinary microbiome.</title>
        <authorList>
            <person name="Thomas-White K."/>
            <person name="Wolfe A.J."/>
        </authorList>
    </citation>
    <scope>NUCLEOTIDE SEQUENCE [LARGE SCALE GENOMIC DNA]</scope>
    <source>
        <strain evidence="13 14">UMB0898</strain>
    </source>
</reference>
<evidence type="ECO:0000313" key="14">
    <source>
        <dbReference type="Proteomes" id="UP000234384"/>
    </source>
</evidence>
<feature type="domain" description="Mur ligase C-terminal" evidence="11">
    <location>
        <begin position="293"/>
        <end position="411"/>
    </location>
</feature>
<dbReference type="InterPro" id="IPR013221">
    <property type="entry name" value="Mur_ligase_cen"/>
</dbReference>
<dbReference type="PIRSF" id="PIRSF001563">
    <property type="entry name" value="Folylpolyglu_synth"/>
    <property type="match status" value="1"/>
</dbReference>
<dbReference type="InterPro" id="IPR004101">
    <property type="entry name" value="Mur_ligase_C"/>
</dbReference>
<dbReference type="GO" id="GO:0005737">
    <property type="term" value="C:cytoplasm"/>
    <property type="evidence" value="ECO:0007669"/>
    <property type="project" value="TreeGrafter"/>
</dbReference>
<evidence type="ECO:0000259" key="12">
    <source>
        <dbReference type="Pfam" id="PF08245"/>
    </source>
</evidence>
<dbReference type="GO" id="GO:0008841">
    <property type="term" value="F:dihydrofolate synthase activity"/>
    <property type="evidence" value="ECO:0007669"/>
    <property type="project" value="TreeGrafter"/>
</dbReference>
<keyword evidence="7" id="KW-0460">Magnesium</keyword>
<keyword evidence="6 10" id="KW-0067">ATP-binding</keyword>
<dbReference type="GO" id="GO:0046872">
    <property type="term" value="F:metal ion binding"/>
    <property type="evidence" value="ECO:0007669"/>
    <property type="project" value="UniProtKB-KW"/>
</dbReference>